<dbReference type="EMBL" id="ADBF01000002">
    <property type="protein sequence ID" value="EFE51143.1"/>
    <property type="molecule type" value="Genomic_DNA"/>
</dbReference>
<sequence length="44" mass="5196">MQSFYFFFKKLATFEHVAKFLVKFVYATSCIYDFLCSGVERVAL</sequence>
<dbReference type="AlphaFoldDB" id="D4DM40"/>
<gene>
    <name evidence="1" type="ORF">NEIELOOT_00101</name>
</gene>
<accession>D4DM40</accession>
<reference evidence="1 2" key="1">
    <citation type="submission" date="2010-02" db="EMBL/GenBank/DDBJ databases">
        <authorList>
            <person name="Weinstock G."/>
            <person name="Sodergren E."/>
            <person name="Clifton S."/>
            <person name="Fulton L."/>
            <person name="Fulton B."/>
            <person name="Courtney L."/>
            <person name="Fronick C."/>
            <person name="Harrison M."/>
            <person name="Strong C."/>
            <person name="Farmer C."/>
            <person name="Delahaunty K."/>
            <person name="Markovic C."/>
            <person name="Hall O."/>
            <person name="Minx P."/>
            <person name="Tomlinson C."/>
            <person name="Mitreva M."/>
            <person name="Nelson J."/>
            <person name="Hou S."/>
            <person name="Wollam A."/>
            <person name="Pepin K.H."/>
            <person name="Johnson M."/>
            <person name="Bhonagiri V."/>
            <person name="Zhang X."/>
            <person name="Suruliraj S."/>
            <person name="Warren W."/>
            <person name="Chinwalla A."/>
            <person name="Mardis E.R."/>
            <person name="Wilson R.K."/>
        </authorList>
    </citation>
    <scope>NUCLEOTIDE SEQUENCE [LARGE SCALE GENOMIC DNA]</scope>
    <source>
        <strain evidence="1 2">ATCC 29315</strain>
    </source>
</reference>
<evidence type="ECO:0000313" key="1">
    <source>
        <dbReference type="EMBL" id="EFE51143.1"/>
    </source>
</evidence>
<evidence type="ECO:0000313" key="2">
    <source>
        <dbReference type="Proteomes" id="UP000005536"/>
    </source>
</evidence>
<proteinExistence type="predicted"/>
<comment type="caution">
    <text evidence="1">The sequence shown here is derived from an EMBL/GenBank/DDBJ whole genome shotgun (WGS) entry which is preliminary data.</text>
</comment>
<dbReference type="Proteomes" id="UP000005536">
    <property type="component" value="Unassembled WGS sequence"/>
</dbReference>
<organism evidence="1 2">
    <name type="scientific">Neisseria elongata subsp. glycolytica ATCC 29315</name>
    <dbReference type="NCBI Taxonomy" id="546263"/>
    <lineage>
        <taxon>Bacteria</taxon>
        <taxon>Pseudomonadati</taxon>
        <taxon>Pseudomonadota</taxon>
        <taxon>Betaproteobacteria</taxon>
        <taxon>Neisseriales</taxon>
        <taxon>Neisseriaceae</taxon>
        <taxon>Neisseria</taxon>
    </lineage>
</organism>
<protein>
    <submittedName>
        <fullName evidence="1">Uncharacterized protein</fullName>
    </submittedName>
</protein>
<name>D4DM40_NEIEG</name>